<sequence length="123" mass="13978">MRKIVLRFFSYRPATKPAETETSRAAGICASMLEEECVLPPLPSLLSQSPVQTCSPGRPFHHTLWKRVPRNEPPFSPVQRLTNCLPRMLLLLLLLITLGCTLQYQKLCHVQNSSRFSLWKSAT</sequence>
<comment type="caution">
    <text evidence="1">The sequence shown here is derived from an EMBL/GenBank/DDBJ whole genome shotgun (WGS) entry which is preliminary data.</text>
</comment>
<proteinExistence type="predicted"/>
<evidence type="ECO:0000313" key="1">
    <source>
        <dbReference type="EMBL" id="MPC10805.1"/>
    </source>
</evidence>
<dbReference type="Proteomes" id="UP000324222">
    <property type="component" value="Unassembled WGS sequence"/>
</dbReference>
<dbReference type="EMBL" id="VSRR010000131">
    <property type="protein sequence ID" value="MPC10805.1"/>
    <property type="molecule type" value="Genomic_DNA"/>
</dbReference>
<evidence type="ECO:0000313" key="2">
    <source>
        <dbReference type="Proteomes" id="UP000324222"/>
    </source>
</evidence>
<name>A0A5B7CNQ6_PORTR</name>
<gene>
    <name evidence="1" type="ORF">E2C01_003444</name>
</gene>
<reference evidence="1 2" key="1">
    <citation type="submission" date="2019-05" db="EMBL/GenBank/DDBJ databases">
        <title>Another draft genome of Portunus trituberculatus and its Hox gene families provides insights of decapod evolution.</title>
        <authorList>
            <person name="Jeong J.-H."/>
            <person name="Song I."/>
            <person name="Kim S."/>
            <person name="Choi T."/>
            <person name="Kim D."/>
            <person name="Ryu S."/>
            <person name="Kim W."/>
        </authorList>
    </citation>
    <scope>NUCLEOTIDE SEQUENCE [LARGE SCALE GENOMIC DNA]</scope>
    <source>
        <tissue evidence="1">Muscle</tissue>
    </source>
</reference>
<accession>A0A5B7CNQ6</accession>
<protein>
    <submittedName>
        <fullName evidence="1">Uncharacterized protein</fullName>
    </submittedName>
</protein>
<organism evidence="1 2">
    <name type="scientific">Portunus trituberculatus</name>
    <name type="common">Swimming crab</name>
    <name type="synonym">Neptunus trituberculatus</name>
    <dbReference type="NCBI Taxonomy" id="210409"/>
    <lineage>
        <taxon>Eukaryota</taxon>
        <taxon>Metazoa</taxon>
        <taxon>Ecdysozoa</taxon>
        <taxon>Arthropoda</taxon>
        <taxon>Crustacea</taxon>
        <taxon>Multicrustacea</taxon>
        <taxon>Malacostraca</taxon>
        <taxon>Eumalacostraca</taxon>
        <taxon>Eucarida</taxon>
        <taxon>Decapoda</taxon>
        <taxon>Pleocyemata</taxon>
        <taxon>Brachyura</taxon>
        <taxon>Eubrachyura</taxon>
        <taxon>Portunoidea</taxon>
        <taxon>Portunidae</taxon>
        <taxon>Portuninae</taxon>
        <taxon>Portunus</taxon>
    </lineage>
</organism>
<dbReference type="AlphaFoldDB" id="A0A5B7CNQ6"/>
<keyword evidence="2" id="KW-1185">Reference proteome</keyword>